<gene>
    <name evidence="4" type="ORF">SD70_14480</name>
</gene>
<dbReference type="EMBL" id="JXAK01000023">
    <property type="protein sequence ID" value="KIL40326.1"/>
    <property type="molecule type" value="Genomic_DNA"/>
</dbReference>
<dbReference type="PANTHER" id="PTHR30404">
    <property type="entry name" value="N-ACETYLMURAMOYL-L-ALANINE AMIDASE"/>
    <property type="match status" value="1"/>
</dbReference>
<feature type="chain" id="PRO_5045949898" description="MurNAc-LAA domain-containing protein" evidence="2">
    <location>
        <begin position="23"/>
        <end position="233"/>
    </location>
</feature>
<reference evidence="4 5" key="1">
    <citation type="submission" date="2014-12" db="EMBL/GenBank/DDBJ databases">
        <title>Draft genome sequence of Paenibacillus kamchatkensis strain B-2647.</title>
        <authorList>
            <person name="Karlyshev A.V."/>
            <person name="Kudryashova E.B."/>
        </authorList>
    </citation>
    <scope>NUCLEOTIDE SEQUENCE [LARGE SCALE GENOMIC DNA]</scope>
    <source>
        <strain evidence="4 5">VKM B-2647</strain>
    </source>
</reference>
<keyword evidence="2" id="KW-0732">Signal</keyword>
<dbReference type="Gene3D" id="3.40.630.40">
    <property type="entry name" value="Zn-dependent exopeptidases"/>
    <property type="match status" value="1"/>
</dbReference>
<dbReference type="SUPFAM" id="SSF53187">
    <property type="entry name" value="Zn-dependent exopeptidases"/>
    <property type="match status" value="1"/>
</dbReference>
<evidence type="ECO:0000313" key="5">
    <source>
        <dbReference type="Proteomes" id="UP000031967"/>
    </source>
</evidence>
<dbReference type="CDD" id="cd02696">
    <property type="entry name" value="MurNAc-LAA"/>
    <property type="match status" value="1"/>
</dbReference>
<feature type="domain" description="MurNAc-LAA" evidence="3">
    <location>
        <begin position="112"/>
        <end position="222"/>
    </location>
</feature>
<evidence type="ECO:0000259" key="3">
    <source>
        <dbReference type="SMART" id="SM00646"/>
    </source>
</evidence>
<dbReference type="InterPro" id="IPR002508">
    <property type="entry name" value="MurNAc-LAA_cat"/>
</dbReference>
<keyword evidence="5" id="KW-1185">Reference proteome</keyword>
<dbReference type="InterPro" id="IPR050695">
    <property type="entry name" value="N-acetylmuramoyl_amidase_3"/>
</dbReference>
<comment type="caution">
    <text evidence="4">The sequence shown here is derived from an EMBL/GenBank/DDBJ whole genome shotgun (WGS) entry which is preliminary data.</text>
</comment>
<dbReference type="Proteomes" id="UP000031967">
    <property type="component" value="Unassembled WGS sequence"/>
</dbReference>
<dbReference type="PANTHER" id="PTHR30404:SF0">
    <property type="entry name" value="N-ACETYLMURAMOYL-L-ALANINE AMIDASE AMIC"/>
    <property type="match status" value="1"/>
</dbReference>
<evidence type="ECO:0000313" key="4">
    <source>
        <dbReference type="EMBL" id="KIL40326.1"/>
    </source>
</evidence>
<organism evidence="4 5">
    <name type="scientific">Gordoniibacillus kamchatkensis</name>
    <dbReference type="NCBI Taxonomy" id="1590651"/>
    <lineage>
        <taxon>Bacteria</taxon>
        <taxon>Bacillati</taxon>
        <taxon>Bacillota</taxon>
        <taxon>Bacilli</taxon>
        <taxon>Bacillales</taxon>
        <taxon>Paenibacillaceae</taxon>
        <taxon>Gordoniibacillus</taxon>
    </lineage>
</organism>
<accession>A0ABR5AH86</accession>
<proteinExistence type="predicted"/>
<evidence type="ECO:0000256" key="2">
    <source>
        <dbReference type="SAM" id="SignalP"/>
    </source>
</evidence>
<name>A0ABR5AH86_9BACL</name>
<evidence type="ECO:0000256" key="1">
    <source>
        <dbReference type="ARBA" id="ARBA00022801"/>
    </source>
</evidence>
<sequence>MAPLYKLLYCLLACWLTVLSFAVPVAAAPAEIYLPNPDVVIDAGHGGVDGGASHGPWLEKDLNLALAKSLYRSLAAKHLIVALNRTGDYALSDDNRWLRIPSRHKRDLAQRTGLANELRPKLLVSLHLNTSSDPRQSGPVVLHQRDTSSRLAAALIQQSLNRVYGTNSRAPAVGRTYYVLNHAACPAVIVELGYLTNASDRSRLTTSHEQQRIVQALAEGIGQYLLIERVLGR</sequence>
<dbReference type="Pfam" id="PF01520">
    <property type="entry name" value="Amidase_3"/>
    <property type="match status" value="1"/>
</dbReference>
<keyword evidence="1" id="KW-0378">Hydrolase</keyword>
<dbReference type="SMART" id="SM00646">
    <property type="entry name" value="Ami_3"/>
    <property type="match status" value="1"/>
</dbReference>
<feature type="signal peptide" evidence="2">
    <location>
        <begin position="1"/>
        <end position="22"/>
    </location>
</feature>
<protein>
    <recommendedName>
        <fullName evidence="3">MurNAc-LAA domain-containing protein</fullName>
    </recommendedName>
</protein>